<keyword evidence="2" id="KW-0378">Hydrolase</keyword>
<dbReference type="FunFam" id="3.30.428.10:FF:000011">
    <property type="entry name" value="Fragile histidine triad"/>
    <property type="match status" value="1"/>
</dbReference>
<evidence type="ECO:0000256" key="2">
    <source>
        <dbReference type="ARBA" id="ARBA00022801"/>
    </source>
</evidence>
<dbReference type="GO" id="GO:0016787">
    <property type="term" value="F:hydrolase activity"/>
    <property type="evidence" value="ECO:0007669"/>
    <property type="project" value="UniProtKB-KW"/>
</dbReference>
<dbReference type="OrthoDB" id="680339at2759"/>
<protein>
    <submittedName>
        <fullName evidence="5">3482_t:CDS:1</fullName>
    </submittedName>
</protein>
<feature type="domain" description="HIT" evidence="4">
    <location>
        <begin position="1"/>
        <end position="79"/>
    </location>
</feature>
<feature type="short sequence motif" description="Histidine triad motif" evidence="3">
    <location>
        <begin position="64"/>
        <end position="68"/>
    </location>
</feature>
<evidence type="ECO:0000256" key="1">
    <source>
        <dbReference type="ARBA" id="ARBA00022741"/>
    </source>
</evidence>
<reference evidence="5" key="1">
    <citation type="submission" date="2021-06" db="EMBL/GenBank/DDBJ databases">
        <authorList>
            <person name="Kallberg Y."/>
            <person name="Tangrot J."/>
            <person name="Rosling A."/>
        </authorList>
    </citation>
    <scope>NUCLEOTIDE SEQUENCE</scope>
    <source>
        <strain evidence="5">BR232B</strain>
    </source>
</reference>
<sequence length="135" mass="15395">MTALDVLVVSRRNVPRFKDLTPEETADMFLTTQKVGKVVEREYNGTSLTIVMQDGLAAGQTIPHCHVHIIPRRFGDWANNDDIYIDIDKTKLNEVYTTTEHTTALKVDNEERQPRTLEDMAKEAANLRKFFTDAS</sequence>
<keyword evidence="1" id="KW-0547">Nucleotide-binding</keyword>
<organism evidence="5 6">
    <name type="scientific">Paraglomus brasilianum</name>
    <dbReference type="NCBI Taxonomy" id="144538"/>
    <lineage>
        <taxon>Eukaryota</taxon>
        <taxon>Fungi</taxon>
        <taxon>Fungi incertae sedis</taxon>
        <taxon>Mucoromycota</taxon>
        <taxon>Glomeromycotina</taxon>
        <taxon>Glomeromycetes</taxon>
        <taxon>Paraglomerales</taxon>
        <taxon>Paraglomeraceae</taxon>
        <taxon>Paraglomus</taxon>
    </lineage>
</organism>
<evidence type="ECO:0000259" key="4">
    <source>
        <dbReference type="PROSITE" id="PS51084"/>
    </source>
</evidence>
<dbReference type="EMBL" id="CAJVPI010000427">
    <property type="protein sequence ID" value="CAG8533660.1"/>
    <property type="molecule type" value="Genomic_DNA"/>
</dbReference>
<dbReference type="GO" id="GO:0000166">
    <property type="term" value="F:nucleotide binding"/>
    <property type="evidence" value="ECO:0007669"/>
    <property type="project" value="UniProtKB-KW"/>
</dbReference>
<keyword evidence="6" id="KW-1185">Reference proteome</keyword>
<gene>
    <name evidence="5" type="ORF">PBRASI_LOCUS4235</name>
</gene>
<name>A0A9N9AKK9_9GLOM</name>
<dbReference type="Pfam" id="PF01230">
    <property type="entry name" value="HIT"/>
    <property type="match status" value="1"/>
</dbReference>
<comment type="caution">
    <text evidence="5">The sequence shown here is derived from an EMBL/GenBank/DDBJ whole genome shotgun (WGS) entry which is preliminary data.</text>
</comment>
<dbReference type="PANTHER" id="PTHR46243:SF1">
    <property type="entry name" value="BIS(5'-ADENOSYL)-TRIPHOSPHATASE"/>
    <property type="match status" value="1"/>
</dbReference>
<evidence type="ECO:0000256" key="3">
    <source>
        <dbReference type="PROSITE-ProRule" id="PRU00464"/>
    </source>
</evidence>
<evidence type="ECO:0000313" key="5">
    <source>
        <dbReference type="EMBL" id="CAG8533660.1"/>
    </source>
</evidence>
<dbReference type="PROSITE" id="PS51084">
    <property type="entry name" value="HIT_2"/>
    <property type="match status" value="1"/>
</dbReference>
<dbReference type="Gene3D" id="3.30.428.10">
    <property type="entry name" value="HIT-like"/>
    <property type="match status" value="1"/>
</dbReference>
<proteinExistence type="predicted"/>
<dbReference type="SUPFAM" id="SSF54197">
    <property type="entry name" value="HIT-like"/>
    <property type="match status" value="1"/>
</dbReference>
<evidence type="ECO:0000313" key="6">
    <source>
        <dbReference type="Proteomes" id="UP000789739"/>
    </source>
</evidence>
<dbReference type="Proteomes" id="UP000789739">
    <property type="component" value="Unassembled WGS sequence"/>
</dbReference>
<dbReference type="InterPro" id="IPR051884">
    <property type="entry name" value="Bis(5'-adenosyl)-TPase_reg"/>
</dbReference>
<dbReference type="PANTHER" id="PTHR46243">
    <property type="entry name" value="BIS(5'-ADENOSYL)-TRIPHOSPHATASE"/>
    <property type="match status" value="1"/>
</dbReference>
<dbReference type="InterPro" id="IPR036265">
    <property type="entry name" value="HIT-like_sf"/>
</dbReference>
<dbReference type="AlphaFoldDB" id="A0A9N9AKK9"/>
<accession>A0A9N9AKK9</accession>
<dbReference type="InterPro" id="IPR011146">
    <property type="entry name" value="HIT-like"/>
</dbReference>